<dbReference type="GeneID" id="20803089"/>
<dbReference type="SUPFAM" id="SSF55248">
    <property type="entry name" value="PCD-like"/>
    <property type="match status" value="1"/>
</dbReference>
<keyword evidence="4" id="KW-0456">Lyase</keyword>
<dbReference type="VEuPathDB" id="FungiDB:H257_01093"/>
<evidence type="ECO:0000256" key="2">
    <source>
        <dbReference type="ARBA" id="ARBA00006472"/>
    </source>
</evidence>
<dbReference type="CDD" id="cd00914">
    <property type="entry name" value="PCD_DCoH_subfamily_b"/>
    <property type="match status" value="1"/>
</dbReference>
<comment type="similarity">
    <text evidence="2">Belongs to the pterin-4-alpha-carbinolamine dehydratase family.</text>
</comment>
<dbReference type="PANTHER" id="PTHR12599">
    <property type="entry name" value="PTERIN-4-ALPHA-CARBINOLAMINE DEHYDRATASE"/>
    <property type="match status" value="1"/>
</dbReference>
<dbReference type="EC" id="4.2.1.96" evidence="3"/>
<dbReference type="InterPro" id="IPR001533">
    <property type="entry name" value="Pterin_deHydtase"/>
</dbReference>
<evidence type="ECO:0000256" key="3">
    <source>
        <dbReference type="ARBA" id="ARBA00013252"/>
    </source>
</evidence>
<evidence type="ECO:0000256" key="1">
    <source>
        <dbReference type="ARBA" id="ARBA00001554"/>
    </source>
</evidence>
<evidence type="ECO:0000256" key="4">
    <source>
        <dbReference type="ARBA" id="ARBA00023239"/>
    </source>
</evidence>
<dbReference type="GO" id="GO:0006729">
    <property type="term" value="P:tetrahydrobiopterin biosynthetic process"/>
    <property type="evidence" value="ECO:0007669"/>
    <property type="project" value="InterPro"/>
</dbReference>
<evidence type="ECO:0000256" key="5">
    <source>
        <dbReference type="ARBA" id="ARBA00030497"/>
    </source>
</evidence>
<evidence type="ECO:0000313" key="6">
    <source>
        <dbReference type="EMBL" id="ETV87564.1"/>
    </source>
</evidence>
<dbReference type="Gene3D" id="3.30.1360.20">
    <property type="entry name" value="Transcriptional coactivator/pterin dehydratase"/>
    <property type="match status" value="1"/>
</dbReference>
<accession>W4H8I3</accession>
<name>W4H8I3_APHAT</name>
<dbReference type="NCBIfam" id="NF002018">
    <property type="entry name" value="PRK00823.1-3"/>
    <property type="match status" value="1"/>
</dbReference>
<dbReference type="STRING" id="112090.W4H8I3"/>
<sequence length="217" mass="24821">MFEIFQIHLSMSTIDPSSSPITTVVATTKDENAAAIAASSCIRKVGRPKSPIHAEFEWSPKFGDLKCDQAKCKHCGWRGAYSKQNMDRHWKNCLQRPREDLHALEARRRFLSTVPKRLTSTERSLGLAKVPDWKIVEGRDAIYRRFEFKDFSEAWGFMSRAALAAEQINHHPEWFNVYNRVEVTLSTHDCDGLSQNDINLATKLDEFAIGLKSQHDI</sequence>
<proteinExistence type="inferred from homology"/>
<dbReference type="RefSeq" id="XP_009822427.1">
    <property type="nucleotide sequence ID" value="XM_009824125.1"/>
</dbReference>
<dbReference type="AlphaFoldDB" id="W4H8I3"/>
<protein>
    <recommendedName>
        <fullName evidence="3">4a-hydroxytetrahydrobiopterin dehydratase</fullName>
        <ecNumber evidence="3">4.2.1.96</ecNumber>
    </recommendedName>
    <alternativeName>
        <fullName evidence="5">4-alpha-hydroxy-tetrahydropterin dehydratase</fullName>
    </alternativeName>
</protein>
<dbReference type="InterPro" id="IPR036428">
    <property type="entry name" value="PCD_sf"/>
</dbReference>
<dbReference type="OrthoDB" id="277398at2759"/>
<gene>
    <name evidence="6" type="ORF">H257_01093</name>
</gene>
<dbReference type="EMBL" id="KI913115">
    <property type="protein sequence ID" value="ETV87564.1"/>
    <property type="molecule type" value="Genomic_DNA"/>
</dbReference>
<reference evidence="6" key="1">
    <citation type="submission" date="2013-12" db="EMBL/GenBank/DDBJ databases">
        <title>The Genome Sequence of Aphanomyces astaci APO3.</title>
        <authorList>
            <consortium name="The Broad Institute Genomics Platform"/>
            <person name="Russ C."/>
            <person name="Tyler B."/>
            <person name="van West P."/>
            <person name="Dieguez-Uribeondo J."/>
            <person name="Young S.K."/>
            <person name="Zeng Q."/>
            <person name="Gargeya S."/>
            <person name="Fitzgerald M."/>
            <person name="Abouelleil A."/>
            <person name="Alvarado L."/>
            <person name="Chapman S.B."/>
            <person name="Gainer-Dewar J."/>
            <person name="Goldberg J."/>
            <person name="Griggs A."/>
            <person name="Gujja S."/>
            <person name="Hansen M."/>
            <person name="Howarth C."/>
            <person name="Imamovic A."/>
            <person name="Ireland A."/>
            <person name="Larimer J."/>
            <person name="McCowan C."/>
            <person name="Murphy C."/>
            <person name="Pearson M."/>
            <person name="Poon T.W."/>
            <person name="Priest M."/>
            <person name="Roberts A."/>
            <person name="Saif S."/>
            <person name="Shea T."/>
            <person name="Sykes S."/>
            <person name="Wortman J."/>
            <person name="Nusbaum C."/>
            <person name="Birren B."/>
        </authorList>
    </citation>
    <scope>NUCLEOTIDE SEQUENCE [LARGE SCALE GENOMIC DNA]</scope>
    <source>
        <strain evidence="6">APO3</strain>
    </source>
</reference>
<comment type="catalytic activity">
    <reaction evidence="1">
        <text>(4aS,6R)-4a-hydroxy-L-erythro-5,6,7,8-tetrahydrobiopterin = (6R)-L-erythro-6,7-dihydrobiopterin + H2O</text>
        <dbReference type="Rhea" id="RHEA:11920"/>
        <dbReference type="ChEBI" id="CHEBI:15377"/>
        <dbReference type="ChEBI" id="CHEBI:15642"/>
        <dbReference type="ChEBI" id="CHEBI:43120"/>
        <dbReference type="EC" id="4.2.1.96"/>
    </reaction>
</comment>
<dbReference type="HAMAP" id="MF_00434">
    <property type="entry name" value="Pterin_4_alpha"/>
    <property type="match status" value="1"/>
</dbReference>
<dbReference type="Pfam" id="PF01329">
    <property type="entry name" value="Pterin_4a"/>
    <property type="match status" value="1"/>
</dbReference>
<dbReference type="GO" id="GO:0008124">
    <property type="term" value="F:4-alpha-hydroxytetrahydrobiopterin dehydratase activity"/>
    <property type="evidence" value="ECO:0007669"/>
    <property type="project" value="UniProtKB-EC"/>
</dbReference>
<dbReference type="PANTHER" id="PTHR12599:SF0">
    <property type="entry name" value="PTERIN-4-ALPHA-CARBINOLAMINE DEHYDRATASE"/>
    <property type="match status" value="1"/>
</dbReference>
<organism evidence="6">
    <name type="scientific">Aphanomyces astaci</name>
    <name type="common">Crayfish plague agent</name>
    <dbReference type="NCBI Taxonomy" id="112090"/>
    <lineage>
        <taxon>Eukaryota</taxon>
        <taxon>Sar</taxon>
        <taxon>Stramenopiles</taxon>
        <taxon>Oomycota</taxon>
        <taxon>Saprolegniomycetes</taxon>
        <taxon>Saprolegniales</taxon>
        <taxon>Verrucalvaceae</taxon>
        <taxon>Aphanomyces</taxon>
    </lineage>
</organism>